<sequence>MSKLFGREIYEMERGIGVVVRRELPLQLEGNVVVLGVLNGSKELCQRFHFGFSVIQQPVEENAQIPHGFLFSTEAKQNLKVKEIEELRPNHRKKEKVLNPALNPRSPFLFSSFGMRFSILFLPKTN</sequence>
<evidence type="ECO:0000313" key="1">
    <source>
        <dbReference type="EMBL" id="WVZ23611.1"/>
    </source>
</evidence>
<keyword evidence="2" id="KW-1185">Reference proteome</keyword>
<evidence type="ECO:0000313" key="2">
    <source>
        <dbReference type="Proteomes" id="UP001374535"/>
    </source>
</evidence>
<gene>
    <name evidence="1" type="ORF">V8G54_002155</name>
</gene>
<protein>
    <submittedName>
        <fullName evidence="1">Uncharacterized protein</fullName>
    </submittedName>
</protein>
<proteinExistence type="predicted"/>
<dbReference type="EMBL" id="CP144700">
    <property type="protein sequence ID" value="WVZ23611.1"/>
    <property type="molecule type" value="Genomic_DNA"/>
</dbReference>
<organism evidence="1 2">
    <name type="scientific">Vigna mungo</name>
    <name type="common">Black gram</name>
    <name type="synonym">Phaseolus mungo</name>
    <dbReference type="NCBI Taxonomy" id="3915"/>
    <lineage>
        <taxon>Eukaryota</taxon>
        <taxon>Viridiplantae</taxon>
        <taxon>Streptophyta</taxon>
        <taxon>Embryophyta</taxon>
        <taxon>Tracheophyta</taxon>
        <taxon>Spermatophyta</taxon>
        <taxon>Magnoliopsida</taxon>
        <taxon>eudicotyledons</taxon>
        <taxon>Gunneridae</taxon>
        <taxon>Pentapetalae</taxon>
        <taxon>rosids</taxon>
        <taxon>fabids</taxon>
        <taxon>Fabales</taxon>
        <taxon>Fabaceae</taxon>
        <taxon>Papilionoideae</taxon>
        <taxon>50 kb inversion clade</taxon>
        <taxon>NPAAA clade</taxon>
        <taxon>indigoferoid/millettioid clade</taxon>
        <taxon>Phaseoleae</taxon>
        <taxon>Vigna</taxon>
    </lineage>
</organism>
<dbReference type="AlphaFoldDB" id="A0AAQ3SC66"/>
<name>A0AAQ3SC66_VIGMU</name>
<accession>A0AAQ3SC66</accession>
<reference evidence="1 2" key="1">
    <citation type="journal article" date="2023" name="Life. Sci Alliance">
        <title>Evolutionary insights into 3D genome organization and epigenetic landscape of Vigna mungo.</title>
        <authorList>
            <person name="Junaid A."/>
            <person name="Singh B."/>
            <person name="Bhatia S."/>
        </authorList>
    </citation>
    <scope>NUCLEOTIDE SEQUENCE [LARGE SCALE GENOMIC DNA]</scope>
    <source>
        <strain evidence="1">Urdbean</strain>
    </source>
</reference>
<dbReference type="Proteomes" id="UP001374535">
    <property type="component" value="Chromosome 1"/>
</dbReference>